<evidence type="ECO:0000313" key="1">
    <source>
        <dbReference type="EMBL" id="BES81775.1"/>
    </source>
</evidence>
<dbReference type="EMBL" id="AP028907">
    <property type="protein sequence ID" value="BES81775.1"/>
    <property type="molecule type" value="Genomic_DNA"/>
</dbReference>
<protein>
    <submittedName>
        <fullName evidence="1">Uncharacterized protein</fullName>
    </submittedName>
</protein>
<evidence type="ECO:0000313" key="2">
    <source>
        <dbReference type="Proteomes" id="UP001341135"/>
    </source>
</evidence>
<proteinExistence type="predicted"/>
<keyword evidence="2" id="KW-1185">Reference proteome</keyword>
<sequence length="62" mass="6000">MPGSRAAGLLAVALGLAAIALSACLLLLLAMGAGSGAGSYPVAVLLACSQWTRLSRLCCPGA</sequence>
<dbReference type="PROSITE" id="PS51257">
    <property type="entry name" value="PROKAR_LIPOPROTEIN"/>
    <property type="match status" value="1"/>
</dbReference>
<gene>
    <name evidence="1" type="ORF">PABY_13420</name>
</gene>
<reference evidence="1 2" key="1">
    <citation type="submission" date="2023-09" db="EMBL/GenBank/DDBJ databases">
        <title>Pyrofollis japonicus gen. nov. sp. nov., a novel member of the family Pyrodictiaceae isolated from the Iheya North hydrothermal field.</title>
        <authorList>
            <person name="Miyazaki U."/>
            <person name="Sanari M."/>
            <person name="Tame A."/>
            <person name="Kitajima M."/>
            <person name="Okamoto A."/>
            <person name="Sawayama S."/>
            <person name="Miyazaki J."/>
            <person name="Takai K."/>
            <person name="Nakagawa S."/>
        </authorList>
    </citation>
    <scope>NUCLEOTIDE SEQUENCE [LARGE SCALE GENOMIC DNA]</scope>
    <source>
        <strain evidence="1 2">AV2</strain>
    </source>
</reference>
<organism evidence="1 2">
    <name type="scientific">Pyrodictium abyssi</name>
    <dbReference type="NCBI Taxonomy" id="54256"/>
    <lineage>
        <taxon>Archaea</taxon>
        <taxon>Thermoproteota</taxon>
        <taxon>Thermoprotei</taxon>
        <taxon>Desulfurococcales</taxon>
        <taxon>Pyrodictiaceae</taxon>
        <taxon>Pyrodictium</taxon>
    </lineage>
</organism>
<accession>A0ABN6ZSX6</accession>
<name>A0ABN6ZSX6_9CREN</name>
<dbReference type="Proteomes" id="UP001341135">
    <property type="component" value="Chromosome"/>
</dbReference>